<feature type="transmembrane region" description="Helical" evidence="2">
    <location>
        <begin position="6"/>
        <end position="23"/>
    </location>
</feature>
<evidence type="ECO:0000313" key="4">
    <source>
        <dbReference type="Proteomes" id="UP001292094"/>
    </source>
</evidence>
<reference evidence="3" key="1">
    <citation type="submission" date="2023-11" db="EMBL/GenBank/DDBJ databases">
        <title>Genome assemblies of two species of porcelain crab, Petrolisthes cinctipes and Petrolisthes manimaculis (Anomura: Porcellanidae).</title>
        <authorList>
            <person name="Angst P."/>
        </authorList>
    </citation>
    <scope>NUCLEOTIDE SEQUENCE</scope>
    <source>
        <strain evidence="3">PB745_02</strain>
        <tissue evidence="3">Gill</tissue>
    </source>
</reference>
<dbReference type="InterPro" id="IPR016186">
    <property type="entry name" value="C-type_lectin-like/link_sf"/>
</dbReference>
<sequence>MVGVGVGVDVVLLVALMMMMGVMESRGAAWQISWGNNGEVETESNEETSQTTSEESTTTTTLDNPPAATLIYPSYTRITSAVLGTFTLVYGWKVIDVYDTLKVPNYCTCIYACWSSPECVSARLDMEGGDSNWQCHLSTRNPLERQHVEQPDNVYIFWEASITSGRSLGIQSDGLEYMAFETKMIHSNAKQECLKIPGYRLAITKSVQSYNVLQSLAISLGYDVLVDLYRQMSDNEWGDGTLYTDSPMSTEAELEDNGDPETAFTATGDKVKGVKALSSEHYFLCQANPLNVQW</sequence>
<organism evidence="3 4">
    <name type="scientific">Petrolisthes manimaculis</name>
    <dbReference type="NCBI Taxonomy" id="1843537"/>
    <lineage>
        <taxon>Eukaryota</taxon>
        <taxon>Metazoa</taxon>
        <taxon>Ecdysozoa</taxon>
        <taxon>Arthropoda</taxon>
        <taxon>Crustacea</taxon>
        <taxon>Multicrustacea</taxon>
        <taxon>Malacostraca</taxon>
        <taxon>Eumalacostraca</taxon>
        <taxon>Eucarida</taxon>
        <taxon>Decapoda</taxon>
        <taxon>Pleocyemata</taxon>
        <taxon>Anomura</taxon>
        <taxon>Galatheoidea</taxon>
        <taxon>Porcellanidae</taxon>
        <taxon>Petrolisthes</taxon>
    </lineage>
</organism>
<dbReference type="InterPro" id="IPR016187">
    <property type="entry name" value="CTDL_fold"/>
</dbReference>
<evidence type="ECO:0000256" key="1">
    <source>
        <dbReference type="SAM" id="MobiDB-lite"/>
    </source>
</evidence>
<name>A0AAE1UDU7_9EUCA</name>
<proteinExistence type="predicted"/>
<accession>A0AAE1UDU7</accession>
<keyword evidence="2" id="KW-0812">Transmembrane</keyword>
<keyword evidence="4" id="KW-1185">Reference proteome</keyword>
<dbReference type="AlphaFoldDB" id="A0AAE1UDU7"/>
<feature type="compositionally biased region" description="Low complexity" evidence="1">
    <location>
        <begin position="47"/>
        <end position="61"/>
    </location>
</feature>
<keyword evidence="2" id="KW-1133">Transmembrane helix</keyword>
<evidence type="ECO:0000256" key="2">
    <source>
        <dbReference type="SAM" id="Phobius"/>
    </source>
</evidence>
<comment type="caution">
    <text evidence="3">The sequence shown here is derived from an EMBL/GenBank/DDBJ whole genome shotgun (WGS) entry which is preliminary data.</text>
</comment>
<gene>
    <name evidence="3" type="ORF">Pmani_008531</name>
</gene>
<keyword evidence="2" id="KW-0472">Membrane</keyword>
<dbReference type="EMBL" id="JAWZYT010000653">
    <property type="protein sequence ID" value="KAK4320613.1"/>
    <property type="molecule type" value="Genomic_DNA"/>
</dbReference>
<protein>
    <submittedName>
        <fullName evidence="3">Uncharacterized protein</fullName>
    </submittedName>
</protein>
<feature type="region of interest" description="Disordered" evidence="1">
    <location>
        <begin position="39"/>
        <end position="63"/>
    </location>
</feature>
<evidence type="ECO:0000313" key="3">
    <source>
        <dbReference type="EMBL" id="KAK4320613.1"/>
    </source>
</evidence>
<dbReference type="Proteomes" id="UP001292094">
    <property type="component" value="Unassembled WGS sequence"/>
</dbReference>
<dbReference type="Gene3D" id="3.10.100.10">
    <property type="entry name" value="Mannose-Binding Protein A, subunit A"/>
    <property type="match status" value="1"/>
</dbReference>
<dbReference type="SUPFAM" id="SSF56436">
    <property type="entry name" value="C-type lectin-like"/>
    <property type="match status" value="1"/>
</dbReference>